<organism evidence="1 2">
    <name type="scientific">Methylobacterium gossipiicola</name>
    <dbReference type="NCBI Taxonomy" id="582675"/>
    <lineage>
        <taxon>Bacteria</taxon>
        <taxon>Pseudomonadati</taxon>
        <taxon>Pseudomonadota</taxon>
        <taxon>Alphaproteobacteria</taxon>
        <taxon>Hyphomicrobiales</taxon>
        <taxon>Methylobacteriaceae</taxon>
        <taxon>Methylobacterium</taxon>
    </lineage>
</organism>
<reference evidence="2" key="1">
    <citation type="submission" date="2016-10" db="EMBL/GenBank/DDBJ databases">
        <authorList>
            <person name="Varghese N."/>
            <person name="Submissions S."/>
        </authorList>
    </citation>
    <scope>NUCLEOTIDE SEQUENCE [LARGE SCALE GENOMIC DNA]</scope>
    <source>
        <strain evidence="2">Gh-105</strain>
    </source>
</reference>
<dbReference type="RefSeq" id="WP_177232356.1">
    <property type="nucleotide sequence ID" value="NZ_FOPM01000007.1"/>
</dbReference>
<dbReference type="AlphaFoldDB" id="A0A1I2TKW6"/>
<gene>
    <name evidence="1" type="ORF">SAMN05192565_1072</name>
</gene>
<keyword evidence="2" id="KW-1185">Reference proteome</keyword>
<dbReference type="Proteomes" id="UP000199229">
    <property type="component" value="Unassembled WGS sequence"/>
</dbReference>
<evidence type="ECO:0000313" key="1">
    <source>
        <dbReference type="EMBL" id="SFG62991.1"/>
    </source>
</evidence>
<proteinExistence type="predicted"/>
<sequence>MSETNPKADRTATAKRLSERLSGFVLENGMSGADARAITDCVIASEP</sequence>
<accession>A0A1I2TKW6</accession>
<dbReference type="EMBL" id="FOPM01000007">
    <property type="protein sequence ID" value="SFG62991.1"/>
    <property type="molecule type" value="Genomic_DNA"/>
</dbReference>
<protein>
    <submittedName>
        <fullName evidence="1">Uncharacterized protein</fullName>
    </submittedName>
</protein>
<name>A0A1I2TKW6_9HYPH</name>
<evidence type="ECO:0000313" key="2">
    <source>
        <dbReference type="Proteomes" id="UP000199229"/>
    </source>
</evidence>